<keyword evidence="1" id="KW-0677">Repeat</keyword>
<evidence type="ECO:0000313" key="3">
    <source>
        <dbReference type="EMBL" id="RJF76884.1"/>
    </source>
</evidence>
<dbReference type="PANTHER" id="PTHR45586">
    <property type="entry name" value="TPR REPEAT-CONTAINING PROTEIN PA4667"/>
    <property type="match status" value="1"/>
</dbReference>
<dbReference type="InterPro" id="IPR051012">
    <property type="entry name" value="CellSynth/LPSAsmb/PSIAsmb"/>
</dbReference>
<keyword evidence="2" id="KW-0802">TPR repeat</keyword>
<dbReference type="SUPFAM" id="SSF48452">
    <property type="entry name" value="TPR-like"/>
    <property type="match status" value="2"/>
</dbReference>
<gene>
    <name evidence="3" type="ORF">D3877_28825</name>
</gene>
<evidence type="ECO:0000313" key="4">
    <source>
        <dbReference type="Proteomes" id="UP000283458"/>
    </source>
</evidence>
<dbReference type="SMART" id="SM00028">
    <property type="entry name" value="TPR"/>
    <property type="match status" value="6"/>
</dbReference>
<comment type="caution">
    <text evidence="3">The sequence shown here is derived from an EMBL/GenBank/DDBJ whole genome shotgun (WGS) entry which is preliminary data.</text>
</comment>
<dbReference type="EMBL" id="QYUL01000006">
    <property type="protein sequence ID" value="RJF76884.1"/>
    <property type="molecule type" value="Genomic_DNA"/>
</dbReference>
<proteinExistence type="predicted"/>
<evidence type="ECO:0000256" key="1">
    <source>
        <dbReference type="ARBA" id="ARBA00022737"/>
    </source>
</evidence>
<dbReference type="Proteomes" id="UP000283458">
    <property type="component" value="Unassembled WGS sequence"/>
</dbReference>
<name>A0A418VL93_9PROT</name>
<dbReference type="PANTHER" id="PTHR45586:SF1">
    <property type="entry name" value="LIPOPOLYSACCHARIDE ASSEMBLY PROTEIN B"/>
    <property type="match status" value="1"/>
</dbReference>
<dbReference type="Gene3D" id="1.25.40.10">
    <property type="entry name" value="Tetratricopeptide repeat domain"/>
    <property type="match status" value="2"/>
</dbReference>
<keyword evidence="4" id="KW-1185">Reference proteome</keyword>
<accession>A0A418VL93</accession>
<evidence type="ECO:0000256" key="2">
    <source>
        <dbReference type="ARBA" id="ARBA00022803"/>
    </source>
</evidence>
<dbReference type="Pfam" id="PF13432">
    <property type="entry name" value="TPR_16"/>
    <property type="match status" value="1"/>
</dbReference>
<reference evidence="3 4" key="1">
    <citation type="submission" date="2018-09" db="EMBL/GenBank/DDBJ databases">
        <authorList>
            <person name="Zhu H."/>
        </authorList>
    </citation>
    <scope>NUCLEOTIDE SEQUENCE [LARGE SCALE GENOMIC DNA]</scope>
    <source>
        <strain evidence="3 4">K2W22B-5</strain>
    </source>
</reference>
<protein>
    <submittedName>
        <fullName evidence="3">Uncharacterized protein</fullName>
    </submittedName>
</protein>
<organism evidence="3 4">
    <name type="scientific">Azospirillum cavernae</name>
    <dbReference type="NCBI Taxonomy" id="2320860"/>
    <lineage>
        <taxon>Bacteria</taxon>
        <taxon>Pseudomonadati</taxon>
        <taxon>Pseudomonadota</taxon>
        <taxon>Alphaproteobacteria</taxon>
        <taxon>Rhodospirillales</taxon>
        <taxon>Azospirillaceae</taxon>
        <taxon>Azospirillum</taxon>
    </lineage>
</organism>
<sequence>MEVTMSATSAAGTGATFQDTVGRIDFDRWRERIRSDTFANYHYHMGVALLAGGDAEAGMAALRRSIDACPSFYRAYHRLRLILEQLGRADEAHALHTRALGMDPDYEHHALIGVAEDALDRHQPAEALDILRGVEDRWPDSVGEHLGLLVAAANSFAALHRDDEATDLYRQLLRRSPDILDAHVYLGTRERNYGAVDAALDHMRHVVRLTPDDMNAWDSLNWMLLVSKDYGGALALCDQVVARDPENAYFLAYSGVARQLLGDTAAAVERLRLAATKPTDRFFIVKPFLGLVLQAAGQVDEAVATTAEGVRLAPDRAFNRAVHSICLYGAGQMKEALVEAERIVASPIPLRLPYFAQAQALLGLGRRSEAEAALKTGLARELGTLGYYTALVRWPDAIMTMIGGLTSEAT</sequence>
<dbReference type="InterPro" id="IPR019734">
    <property type="entry name" value="TPR_rpt"/>
</dbReference>
<dbReference type="InterPro" id="IPR011990">
    <property type="entry name" value="TPR-like_helical_dom_sf"/>
</dbReference>
<dbReference type="AlphaFoldDB" id="A0A418VL93"/>